<evidence type="ECO:0000313" key="2">
    <source>
        <dbReference type="EMBL" id="HGT46882.1"/>
    </source>
</evidence>
<sequence length="139" mass="16331">MVSYSIVRYDLVSKLSKILELEVTYPPILTGLTLLLFQSTEGNFPIALFFVIGAAKFFIPFIAYVLIIEKRYGWLISLVVFIIIPSIIIYFIVKDLFLGKYFLLLPFIAFYFYCLLLKFSVREWLNEYDAKIERELDIN</sequence>
<organism evidence="2">
    <name type="scientific">Ignavibacterium album</name>
    <dbReference type="NCBI Taxonomy" id="591197"/>
    <lineage>
        <taxon>Bacteria</taxon>
        <taxon>Pseudomonadati</taxon>
        <taxon>Ignavibacteriota</taxon>
        <taxon>Ignavibacteria</taxon>
        <taxon>Ignavibacteriales</taxon>
        <taxon>Ignavibacteriaceae</taxon>
        <taxon>Ignavibacterium</taxon>
    </lineage>
</organism>
<reference evidence="2" key="1">
    <citation type="journal article" date="2020" name="mSystems">
        <title>Genome- and Community-Level Interaction Insights into Carbon Utilization and Element Cycling Functions of Hydrothermarchaeota in Hydrothermal Sediment.</title>
        <authorList>
            <person name="Zhou Z."/>
            <person name="Liu Y."/>
            <person name="Xu W."/>
            <person name="Pan J."/>
            <person name="Luo Z.H."/>
            <person name="Li M."/>
        </authorList>
    </citation>
    <scope>NUCLEOTIDE SEQUENCE [LARGE SCALE GENOMIC DNA]</scope>
    <source>
        <strain evidence="2">SpSt-500</strain>
    </source>
</reference>
<dbReference type="AlphaFoldDB" id="A0A832DMF9"/>
<feature type="transmembrane region" description="Helical" evidence="1">
    <location>
        <begin position="44"/>
        <end position="67"/>
    </location>
</feature>
<comment type="caution">
    <text evidence="2">The sequence shown here is derived from an EMBL/GenBank/DDBJ whole genome shotgun (WGS) entry which is preliminary data.</text>
</comment>
<keyword evidence="1" id="KW-0472">Membrane</keyword>
<dbReference type="EMBL" id="DSVI01000004">
    <property type="protein sequence ID" value="HGT46882.1"/>
    <property type="molecule type" value="Genomic_DNA"/>
</dbReference>
<name>A0A832DMF9_9BACT</name>
<feature type="transmembrane region" description="Helical" evidence="1">
    <location>
        <begin position="74"/>
        <end position="93"/>
    </location>
</feature>
<proteinExistence type="predicted"/>
<evidence type="ECO:0000256" key="1">
    <source>
        <dbReference type="SAM" id="Phobius"/>
    </source>
</evidence>
<keyword evidence="1" id="KW-0812">Transmembrane</keyword>
<protein>
    <submittedName>
        <fullName evidence="2">Uncharacterized protein</fullName>
    </submittedName>
</protein>
<keyword evidence="1" id="KW-1133">Transmembrane helix</keyword>
<feature type="transmembrane region" description="Helical" evidence="1">
    <location>
        <begin position="99"/>
        <end position="117"/>
    </location>
</feature>
<accession>A0A832DMF9</accession>
<gene>
    <name evidence="2" type="ORF">ENS56_02485</name>
</gene>